<dbReference type="Gene3D" id="3.10.310.10">
    <property type="entry name" value="Diaminopimelate Epimerase, Chain A, domain 1"/>
    <property type="match status" value="2"/>
</dbReference>
<dbReference type="SUPFAM" id="SSF54506">
    <property type="entry name" value="Diaminopimelate epimerase-like"/>
    <property type="match status" value="1"/>
</dbReference>
<evidence type="ECO:0000256" key="1">
    <source>
        <dbReference type="ARBA" id="ARBA00007529"/>
    </source>
</evidence>
<dbReference type="PANTHER" id="PTHR33442:SF1">
    <property type="entry name" value="TRANS-3-HYDROXY-L-PROLINE DEHYDRATASE"/>
    <property type="match status" value="1"/>
</dbReference>
<dbReference type="GO" id="GO:0047580">
    <property type="term" value="F:4-hydroxyproline epimerase activity"/>
    <property type="evidence" value="ECO:0007669"/>
    <property type="project" value="UniProtKB-EC"/>
</dbReference>
<reference evidence="3 5" key="2">
    <citation type="submission" date="2018-06" db="EMBL/GenBank/DDBJ databases">
        <authorList>
            <consortium name="Pathogen Informatics"/>
            <person name="Doyle S."/>
        </authorList>
    </citation>
    <scope>NUCLEOTIDE SEQUENCE [LARGE SCALE GENOMIC DNA]</scope>
    <source>
        <strain evidence="3 5">NCTC11227</strain>
    </source>
</reference>
<evidence type="ECO:0000313" key="2">
    <source>
        <dbReference type="EMBL" id="ANB91001.1"/>
    </source>
</evidence>
<dbReference type="STRING" id="29433.MOVS_02180"/>
<dbReference type="KEGG" id="moi:MOVS_02180"/>
<sequence>MSHQNFSLHLIDSHTGGEPTRMIYKGFPELIGRSVAEKLKDFKQNYDHLRRSIILEPRGSEVMVGALLVPPSDDSAVAGVIFFNNEGYLGMCGHGSIGVITSLAYQGKIGVGDHRLETPVGIVTATLHEDGSCSIRNVPSYRYRKQVVVNVPDLGIIHGDIAWGGNWFFLINDHGQDLQPSNIKQLTQVSLKIKSALKNQGITGDDGGEIDHIELFGKSNIADSKSFVLCPGGAYDRSPCGTGTSAKVACLAADNKLKPTTIWRQESIIGSVFLASYELGDDGYNQSESVTIIPTIRGSAYISAETKLVMQAHDPFRWGF</sequence>
<dbReference type="PANTHER" id="PTHR33442">
    <property type="entry name" value="TRANS-3-HYDROXY-L-PROLINE DEHYDRATASE"/>
    <property type="match status" value="1"/>
</dbReference>
<dbReference type="RefSeq" id="WP_046696138.1">
    <property type="nucleotide sequence ID" value="NZ_CP011158.1"/>
</dbReference>
<evidence type="ECO:0000313" key="3">
    <source>
        <dbReference type="EMBL" id="STY86470.1"/>
    </source>
</evidence>
<dbReference type="EC" id="5.1.1.8" evidence="3"/>
<organism evidence="3 5">
    <name type="scientific">Moraxella ovis</name>
    <dbReference type="NCBI Taxonomy" id="29433"/>
    <lineage>
        <taxon>Bacteria</taxon>
        <taxon>Pseudomonadati</taxon>
        <taxon>Pseudomonadota</taxon>
        <taxon>Gammaproteobacteria</taxon>
        <taxon>Moraxellales</taxon>
        <taxon>Moraxellaceae</taxon>
        <taxon>Moraxella</taxon>
    </lineage>
</organism>
<gene>
    <name evidence="2" type="ORF">MOVS_02180</name>
    <name evidence="3" type="ORF">NCTC11227_00451</name>
</gene>
<dbReference type="Proteomes" id="UP000255102">
    <property type="component" value="Unassembled WGS sequence"/>
</dbReference>
<evidence type="ECO:0000313" key="4">
    <source>
        <dbReference type="Proteomes" id="UP000076765"/>
    </source>
</evidence>
<accession>A0A378PK31</accession>
<dbReference type="AlphaFoldDB" id="A0A378PK31"/>
<dbReference type="PIRSF" id="PIRSF029792">
    <property type="entry name" value="Pro_racemase"/>
    <property type="match status" value="1"/>
</dbReference>
<dbReference type="Pfam" id="PF05544">
    <property type="entry name" value="Pro_racemase"/>
    <property type="match status" value="1"/>
</dbReference>
<reference evidence="2 4" key="1">
    <citation type="submission" date="2015-04" db="EMBL/GenBank/DDBJ databases">
        <authorList>
            <person name="Calcutt M.J."/>
            <person name="Foecking M.F."/>
        </authorList>
    </citation>
    <scope>NUCLEOTIDE SEQUENCE [LARGE SCALE GENOMIC DNA]</scope>
    <source>
        <strain evidence="2 4">199/55</strain>
    </source>
</reference>
<dbReference type="SFLD" id="SFLDS00028">
    <property type="entry name" value="Proline_Racemase"/>
    <property type="match status" value="1"/>
</dbReference>
<dbReference type="Proteomes" id="UP000076765">
    <property type="component" value="Chromosome"/>
</dbReference>
<proteinExistence type="inferred from homology"/>
<comment type="similarity">
    <text evidence="1">Belongs to the proline racemase family.</text>
</comment>
<name>A0A378PK31_9GAMM</name>
<dbReference type="InterPro" id="IPR008794">
    <property type="entry name" value="Pro_racemase_fam"/>
</dbReference>
<evidence type="ECO:0000313" key="5">
    <source>
        <dbReference type="Proteomes" id="UP000255102"/>
    </source>
</evidence>
<dbReference type="EMBL" id="UGPW01000001">
    <property type="protein sequence ID" value="STY86470.1"/>
    <property type="molecule type" value="Genomic_DNA"/>
</dbReference>
<keyword evidence="4" id="KW-1185">Reference proteome</keyword>
<dbReference type="FunFam" id="3.10.310.10:FF:000003">
    <property type="entry name" value="Proline racemase"/>
    <property type="match status" value="1"/>
</dbReference>
<protein>
    <submittedName>
        <fullName evidence="3">4-hydroxyproline epimerase</fullName>
        <ecNumber evidence="3">5.1.1.8</ecNumber>
    </submittedName>
    <submittedName>
        <fullName evidence="2">Hydroxyproline-2-epimerase</fullName>
    </submittedName>
</protein>
<keyword evidence="3" id="KW-0413">Isomerase</keyword>
<dbReference type="EMBL" id="CP011158">
    <property type="protein sequence ID" value="ANB91001.1"/>
    <property type="molecule type" value="Genomic_DNA"/>
</dbReference>